<dbReference type="AlphaFoldDB" id="A0A6J6NGH1"/>
<gene>
    <name evidence="1" type="ORF">UFOPK2310_01507</name>
</gene>
<protein>
    <submittedName>
        <fullName evidence="1">Unannotated protein</fullName>
    </submittedName>
</protein>
<dbReference type="EMBL" id="CAEZWW010000237">
    <property type="protein sequence ID" value="CAB4685700.1"/>
    <property type="molecule type" value="Genomic_DNA"/>
</dbReference>
<dbReference type="GO" id="GO:0004812">
    <property type="term" value="F:aminoacyl-tRNA ligase activity"/>
    <property type="evidence" value="ECO:0007669"/>
    <property type="project" value="InterPro"/>
</dbReference>
<evidence type="ECO:0000313" key="1">
    <source>
        <dbReference type="EMBL" id="CAB4685700.1"/>
    </source>
</evidence>
<dbReference type="GO" id="GO:0006418">
    <property type="term" value="P:tRNA aminoacylation for protein translation"/>
    <property type="evidence" value="ECO:0007669"/>
    <property type="project" value="InterPro"/>
</dbReference>
<dbReference type="InterPro" id="IPR029044">
    <property type="entry name" value="Nucleotide-diphossugar_trans"/>
</dbReference>
<reference evidence="1" key="1">
    <citation type="submission" date="2020-05" db="EMBL/GenBank/DDBJ databases">
        <authorList>
            <person name="Chiriac C."/>
            <person name="Salcher M."/>
            <person name="Ghai R."/>
            <person name="Kavagutti S V."/>
        </authorList>
    </citation>
    <scope>NUCLEOTIDE SEQUENCE</scope>
</reference>
<proteinExistence type="predicted"/>
<dbReference type="InterPro" id="IPR009080">
    <property type="entry name" value="tRNAsynth_Ia_anticodon-bd"/>
</dbReference>
<name>A0A6J6NGH1_9ZZZZ</name>
<organism evidence="1">
    <name type="scientific">freshwater metagenome</name>
    <dbReference type="NCBI Taxonomy" id="449393"/>
    <lineage>
        <taxon>unclassified sequences</taxon>
        <taxon>metagenomes</taxon>
        <taxon>ecological metagenomes</taxon>
    </lineage>
</organism>
<dbReference type="GO" id="GO:0005524">
    <property type="term" value="F:ATP binding"/>
    <property type="evidence" value="ECO:0007669"/>
    <property type="project" value="InterPro"/>
</dbReference>
<accession>A0A6J6NGH1</accession>
<dbReference type="SUPFAM" id="SSF53448">
    <property type="entry name" value="Nucleotide-diphospho-sugar transferases"/>
    <property type="match status" value="1"/>
</dbReference>
<sequence length="312" mass="33354">MNEVPREIIDLAERRQVARAANDYQLADQLRGQIFYSGWVLADSADGFKLSAKPPFEVFATIADVLVDSQPVGTDGCGVGLIVDGWPDDVRICLTALLTHAPKEVAVIVLDLGNVDGAGKVAHELAALNPGRVHVVHVAQTLEQVGWGKAIAALISLDPAAAHVVMDISSVLTGDAITPLLTALAEPGVVGAGWKGTDVDIADWRSVVDAGPGEVDVLLGYLMVVDGAAARATPPNPKAKFYRNADLEWSLLLRAAGGRLVVPSGVLPVEQARHHGYHDSDPELRDRESKKNYDRLLQQFRGRLDLLAPRPS</sequence>
<dbReference type="Gene3D" id="1.20.120.1910">
    <property type="entry name" value="Cysteine-tRNA ligase, C-terminal anti-codon recognition domain"/>
    <property type="match status" value="1"/>
</dbReference>
<dbReference type="SUPFAM" id="SSF47323">
    <property type="entry name" value="Anticodon-binding domain of a subclass of class I aminoacyl-tRNA synthetases"/>
    <property type="match status" value="1"/>
</dbReference>